<evidence type="ECO:0000313" key="2">
    <source>
        <dbReference type="EMBL" id="UZW76462.1"/>
    </source>
</evidence>
<evidence type="ECO:0000313" key="3">
    <source>
        <dbReference type="Proteomes" id="UP001164472"/>
    </source>
</evidence>
<dbReference type="AlphaFoldDB" id="A0A9E8KRS1"/>
<dbReference type="RefSeq" id="WP_251811795.1">
    <property type="nucleotide sequence ID" value="NZ_CP101527.1"/>
</dbReference>
<dbReference type="InterPro" id="IPR029069">
    <property type="entry name" value="HotDog_dom_sf"/>
</dbReference>
<dbReference type="Proteomes" id="UP001164472">
    <property type="component" value="Chromosome"/>
</dbReference>
<sequence>MNIEEMNQLLQEHIPLCRFMELKIGSLDAVSITTSAPLEPNRNMHGTGFAGSLYSLAVATGWALVHNRVDLACLSGQLVVKKAVIHYKRPVMADIELAANIDSDVSNDALKEQLFSKGRIDFPLIVNIYSKGKKCGYLEANYVVVA</sequence>
<dbReference type="Gene3D" id="3.10.129.10">
    <property type="entry name" value="Hotdog Thioesterase"/>
    <property type="match status" value="1"/>
</dbReference>
<feature type="domain" description="Thioesterase putative" evidence="1">
    <location>
        <begin position="4"/>
        <end position="145"/>
    </location>
</feature>
<dbReference type="KEGG" id="asem:NNL22_07715"/>
<gene>
    <name evidence="2" type="ORF">NNL22_07715</name>
</gene>
<organism evidence="2 3">
    <name type="scientific">Alkalimarinus sediminis</name>
    <dbReference type="NCBI Taxonomy" id="1632866"/>
    <lineage>
        <taxon>Bacteria</taxon>
        <taxon>Pseudomonadati</taxon>
        <taxon>Pseudomonadota</taxon>
        <taxon>Gammaproteobacteria</taxon>
        <taxon>Alteromonadales</taxon>
        <taxon>Alteromonadaceae</taxon>
        <taxon>Alkalimarinus</taxon>
    </lineage>
</organism>
<name>A0A9E8KRS1_9ALTE</name>
<dbReference type="Pfam" id="PF09500">
    <property type="entry name" value="YiiD_C"/>
    <property type="match status" value="1"/>
</dbReference>
<dbReference type="SUPFAM" id="SSF54637">
    <property type="entry name" value="Thioesterase/thiol ester dehydrase-isomerase"/>
    <property type="match status" value="1"/>
</dbReference>
<dbReference type="InterPro" id="IPR012660">
    <property type="entry name" value="YiiD_C"/>
</dbReference>
<reference evidence="2" key="1">
    <citation type="submission" date="2022-07" db="EMBL/GenBank/DDBJ databases">
        <title>Alkalimarinus sp. nov., isolated from gut of a Alitta virens.</title>
        <authorList>
            <person name="Yang A.I."/>
            <person name="Shin N.-R."/>
        </authorList>
    </citation>
    <scope>NUCLEOTIDE SEQUENCE</scope>
    <source>
        <strain evidence="2">FA028</strain>
    </source>
</reference>
<protein>
    <submittedName>
        <fullName evidence="2">Thioesterase domain-containing protein</fullName>
    </submittedName>
</protein>
<evidence type="ECO:0000259" key="1">
    <source>
        <dbReference type="Pfam" id="PF09500"/>
    </source>
</evidence>
<proteinExistence type="predicted"/>
<dbReference type="EMBL" id="CP101527">
    <property type="protein sequence ID" value="UZW76462.1"/>
    <property type="molecule type" value="Genomic_DNA"/>
</dbReference>
<accession>A0A9E8KRS1</accession>
<keyword evidence="3" id="KW-1185">Reference proteome</keyword>